<protein>
    <submittedName>
        <fullName evidence="4">PQQ-dependent sugar dehydrogenase</fullName>
    </submittedName>
</protein>
<accession>A0A933L2I7</accession>
<evidence type="ECO:0000313" key="4">
    <source>
        <dbReference type="EMBL" id="MBI4922381.1"/>
    </source>
</evidence>
<dbReference type="InterPro" id="IPR011041">
    <property type="entry name" value="Quinoprot_gluc/sorb_DH_b-prop"/>
</dbReference>
<feature type="region of interest" description="Disordered" evidence="1">
    <location>
        <begin position="39"/>
        <end position="58"/>
    </location>
</feature>
<dbReference type="PANTHER" id="PTHR33546">
    <property type="entry name" value="LARGE, MULTIFUNCTIONAL SECRETED PROTEIN-RELATED"/>
    <property type="match status" value="1"/>
</dbReference>
<feature type="chain" id="PRO_5038033603" evidence="2">
    <location>
        <begin position="23"/>
        <end position="414"/>
    </location>
</feature>
<evidence type="ECO:0000259" key="3">
    <source>
        <dbReference type="Pfam" id="PF22807"/>
    </source>
</evidence>
<evidence type="ECO:0000313" key="5">
    <source>
        <dbReference type="Proteomes" id="UP000782610"/>
    </source>
</evidence>
<feature type="compositionally biased region" description="Low complexity" evidence="1">
    <location>
        <begin position="44"/>
        <end position="58"/>
    </location>
</feature>
<name>A0A933L2I7_9HYPH</name>
<evidence type="ECO:0000256" key="1">
    <source>
        <dbReference type="SAM" id="MobiDB-lite"/>
    </source>
</evidence>
<sequence>MPNHLLRGLALALLLLALPALADDPVPPGADQAMGQRFHITPDSLPAPGATASASAPPERIERGDHVPLVPAGFAVQLFVEAIPSPRRLLVGYDGVIYVAAQDRGGILAFYDKDGDGAADQAGGVLQGANNPFGMALAPVGPFHGDLMLGDSDGLYRLPIDAGGGPAPLSAPDAFGPPTGHITREVAVDPKSGRIYVGVGSMGNLDDGEPPMKATIQRFDADGKNQMSFATGMRNVTGMDFEPATGALYAVTMERDGMGDELVPDYFTRVEEGDNFGWPYQYLGSNAQPEFKDKGLKLAAAKVPDVLFAAHSAPLDVAFIPDSWPADYRGDAIVALHGSWNAGAPRGYKLVRIPFTDGKPDGGYENFMTGFWVAGTSPTEVWGRPAALAFDRDGSLLVGDDFGNTNWRVTPPKG</sequence>
<keyword evidence="2" id="KW-0732">Signal</keyword>
<dbReference type="Pfam" id="PF22807">
    <property type="entry name" value="TrAA12"/>
    <property type="match status" value="2"/>
</dbReference>
<organism evidence="4 5">
    <name type="scientific">Devosia nanyangense</name>
    <dbReference type="NCBI Taxonomy" id="1228055"/>
    <lineage>
        <taxon>Bacteria</taxon>
        <taxon>Pseudomonadati</taxon>
        <taxon>Pseudomonadota</taxon>
        <taxon>Alphaproteobacteria</taxon>
        <taxon>Hyphomicrobiales</taxon>
        <taxon>Devosiaceae</taxon>
        <taxon>Devosia</taxon>
    </lineage>
</organism>
<feature type="signal peptide" evidence="2">
    <location>
        <begin position="1"/>
        <end position="22"/>
    </location>
</feature>
<dbReference type="InterPro" id="IPR054539">
    <property type="entry name" value="Beta-prop_PDH"/>
</dbReference>
<comment type="caution">
    <text evidence="4">The sequence shown here is derived from an EMBL/GenBank/DDBJ whole genome shotgun (WGS) entry which is preliminary data.</text>
</comment>
<dbReference type="SUPFAM" id="SSF50952">
    <property type="entry name" value="Soluble quinoprotein glucose dehydrogenase"/>
    <property type="match status" value="1"/>
</dbReference>
<feature type="domain" description="Pyrroloquinoline quinone-dependent pyranose dehydrogenase beta-propeller" evidence="3">
    <location>
        <begin position="70"/>
        <end position="258"/>
    </location>
</feature>
<gene>
    <name evidence="4" type="ORF">HY834_11575</name>
</gene>
<evidence type="ECO:0000256" key="2">
    <source>
        <dbReference type="SAM" id="SignalP"/>
    </source>
</evidence>
<dbReference type="AlphaFoldDB" id="A0A933L2I7"/>
<dbReference type="EMBL" id="JACRAF010000031">
    <property type="protein sequence ID" value="MBI4922381.1"/>
    <property type="molecule type" value="Genomic_DNA"/>
</dbReference>
<dbReference type="Proteomes" id="UP000782610">
    <property type="component" value="Unassembled WGS sequence"/>
</dbReference>
<reference evidence="4" key="1">
    <citation type="submission" date="2020-07" db="EMBL/GenBank/DDBJ databases">
        <title>Huge and variable diversity of episymbiotic CPR bacteria and DPANN archaea in groundwater ecosystems.</title>
        <authorList>
            <person name="He C.Y."/>
            <person name="Keren R."/>
            <person name="Whittaker M."/>
            <person name="Farag I.F."/>
            <person name="Doudna J."/>
            <person name="Cate J.H.D."/>
            <person name="Banfield J.F."/>
        </authorList>
    </citation>
    <scope>NUCLEOTIDE SEQUENCE</scope>
    <source>
        <strain evidence="4">NC_groundwater_1586_Pr3_B-0.1um_66_15</strain>
    </source>
</reference>
<proteinExistence type="predicted"/>
<dbReference type="InterPro" id="IPR011042">
    <property type="entry name" value="6-blade_b-propeller_TolB-like"/>
</dbReference>
<dbReference type="PANTHER" id="PTHR33546:SF1">
    <property type="entry name" value="LARGE, MULTIFUNCTIONAL SECRETED PROTEIN"/>
    <property type="match status" value="1"/>
</dbReference>
<feature type="domain" description="Pyrroloquinoline quinone-dependent pyranose dehydrogenase beta-propeller" evidence="3">
    <location>
        <begin position="290"/>
        <end position="401"/>
    </location>
</feature>
<dbReference type="Gene3D" id="2.120.10.30">
    <property type="entry name" value="TolB, C-terminal domain"/>
    <property type="match status" value="1"/>
</dbReference>